<dbReference type="Proteomes" id="UP000325054">
    <property type="component" value="Unassembled WGS sequence"/>
</dbReference>
<organism evidence="1 2">
    <name type="scientific">Rossellomorea aquimaris</name>
    <dbReference type="NCBI Taxonomy" id="189382"/>
    <lineage>
        <taxon>Bacteria</taxon>
        <taxon>Bacillati</taxon>
        <taxon>Bacillota</taxon>
        <taxon>Bacilli</taxon>
        <taxon>Bacillales</taxon>
        <taxon>Bacillaceae</taxon>
        <taxon>Rossellomorea</taxon>
    </lineage>
</organism>
<comment type="caution">
    <text evidence="1">The sequence shown here is derived from an EMBL/GenBank/DDBJ whole genome shotgun (WGS) entry which is preliminary data.</text>
</comment>
<dbReference type="OrthoDB" id="973800at2"/>
<sequence length="1154" mass="134532">MKRRDFRHLMSSETELEGNISITFPPHYFEASPQKQKVSTLFRETEEVVSREIAYLEMFLFMGQRIFAGLHNNNQYPFKNLHLIGQNHEDYLRGRPIDKFYFKRALFLMKPLYSRTSLDVLWAQYRQCGAEFRMFDWYIDPDGVDWVMDNNRCVRDVLAIKELYEEVIADDRNAQLMLSTYPFFSEEHKNRIVTFTEERDSKKIRRKKGNEVQSLAAVEVYPDHLYKEEHHFILTDHLQETVAKKRGVSHLNEILDLEAAARQIVKDTGDEKWLDLLNGINIQGIDYKHRNVFSTNFYLDSVNHIIGRLGAGKSVITKLLTKNLTMHKKKVLILENDVMKCFQLMKELKELGIKVAVFMGDSDKARHKQNFHEAYSHKYHNLALFLNDNQEELKILSDMNYTREFLNKNFGYKNKIKNQLIKVQVEGKDIKMVAPDYSANGEYEKYRLLAEADVWIGNYEAFLKTSVPYYADAFERNFLTLGWLRSDLIIADEYDAAQMRFDNAYIQSLNVVTDQKDDQANFLDYMYDSISMFNKSSFQGFLDQYSISISTAHRMGRYLYSNVFNRPLNKDILKNKTFTREQVIFDFIGDMIECEKPSDLKAYFSDYLLSYRLDNNDLRLLYSDLNDYYLPRGRYDNEDLMVSRSALMRDFLNILKSIEGISFKSRAYHSGGYSEEILDRLDLVLSFVIFDHHTQFLIDNYKSFLFFLEKENHPALRTFQNMVYTENETYVPSPLINGLVSYRLNSDQENQNDRLVMNYYFGVGRELLARLPFIYQHIEDVPMPATLFLSATSYAPGSSSYHTKVKPQWLLSNRNQADQKINLHYSPLKDEKGETIKVSGLDSIDKKKAALRSLVRGFVKSGKFQKDFKRMEEEYATEDEPQKGKRRIIAMPVFSFETAEVLGGILQEETNYKVKVQFAPNKFSQGSAIKYDEHIHIYKNEIERLYKDEVDILVFVASSVGRGLNILQSESSDKSLIGTMYFMIRPYPSPDNIEEIIHQLHSSLDGYLDEADNQVDIDGPLFKYWFSVEGKVRRLYTHLTNKRAFWKSLSPDNKRVITMNMMVMLYQTMGRGLRGGTDLTVYFVDSAFAPGTAEKAVTGLPVRPEEKDHEASMLAMMEHLLCTEGDFLTDILFSPLKEALKGVAIKQQKEEVTP</sequence>
<proteinExistence type="predicted"/>
<name>A0A5D4T9R3_9BACI</name>
<reference evidence="1 2" key="1">
    <citation type="submission" date="2019-08" db="EMBL/GenBank/DDBJ databases">
        <title>Bacillus genomes from the desert of Cuatro Cienegas, Coahuila.</title>
        <authorList>
            <person name="Olmedo-Alvarez G."/>
        </authorList>
    </citation>
    <scope>NUCLEOTIDE SEQUENCE [LARGE SCALE GENOMIC DNA]</scope>
    <source>
        <strain evidence="1 2">CH451a_14T</strain>
    </source>
</reference>
<dbReference type="InterPro" id="IPR027417">
    <property type="entry name" value="P-loop_NTPase"/>
</dbReference>
<evidence type="ECO:0000313" key="1">
    <source>
        <dbReference type="EMBL" id="TYS71641.1"/>
    </source>
</evidence>
<protein>
    <submittedName>
        <fullName evidence="1">Uncharacterized protein</fullName>
    </submittedName>
</protein>
<accession>A0A5D4T9R3</accession>
<dbReference type="RefSeq" id="WP_148993106.1">
    <property type="nucleotide sequence ID" value="NZ_VTEW01000030.1"/>
</dbReference>
<gene>
    <name evidence="1" type="ORF">FZC80_21625</name>
</gene>
<dbReference type="AlphaFoldDB" id="A0A5D4T9R3"/>
<evidence type="ECO:0000313" key="2">
    <source>
        <dbReference type="Proteomes" id="UP000325054"/>
    </source>
</evidence>
<dbReference type="EMBL" id="VTEW01000030">
    <property type="protein sequence ID" value="TYS71641.1"/>
    <property type="molecule type" value="Genomic_DNA"/>
</dbReference>
<dbReference type="SUPFAM" id="SSF52540">
    <property type="entry name" value="P-loop containing nucleoside triphosphate hydrolases"/>
    <property type="match status" value="1"/>
</dbReference>